<organism evidence="2 3">
    <name type="scientific">Fictibacillus macauensis ZFHKF-1</name>
    <dbReference type="NCBI Taxonomy" id="1196324"/>
    <lineage>
        <taxon>Bacteria</taxon>
        <taxon>Bacillati</taxon>
        <taxon>Bacillota</taxon>
        <taxon>Bacilli</taxon>
        <taxon>Bacillales</taxon>
        <taxon>Fictibacillaceae</taxon>
        <taxon>Fictibacillus</taxon>
    </lineage>
</organism>
<evidence type="ECO:0000313" key="3">
    <source>
        <dbReference type="Proteomes" id="UP000004080"/>
    </source>
</evidence>
<comment type="caution">
    <text evidence="2">The sequence shown here is derived from an EMBL/GenBank/DDBJ whole genome shotgun (WGS) entry which is preliminary data.</text>
</comment>
<evidence type="ECO:0000256" key="1">
    <source>
        <dbReference type="SAM" id="SignalP"/>
    </source>
</evidence>
<dbReference type="PATRIC" id="fig|1196324.3.peg.3699"/>
<dbReference type="Proteomes" id="UP000004080">
    <property type="component" value="Unassembled WGS sequence"/>
</dbReference>
<evidence type="ECO:0000313" key="2">
    <source>
        <dbReference type="EMBL" id="EIT83979.1"/>
    </source>
</evidence>
<reference evidence="2 3" key="1">
    <citation type="journal article" date="2012" name="J. Bacteriol.">
        <title>Genome of Bacillus macauensis ZFHKF-1, a Long-Chain-Forming Bacterium.</title>
        <authorList>
            <person name="Cai L."/>
            <person name="Zhang T."/>
        </authorList>
    </citation>
    <scope>NUCLEOTIDE SEQUENCE [LARGE SCALE GENOMIC DNA]</scope>
    <source>
        <strain evidence="2 3">ZFHKF-1</strain>
    </source>
</reference>
<dbReference type="EMBL" id="AKKV01000042">
    <property type="protein sequence ID" value="EIT83979.1"/>
    <property type="molecule type" value="Genomic_DNA"/>
</dbReference>
<keyword evidence="1" id="KW-0732">Signal</keyword>
<accession>I8AF63</accession>
<dbReference type="OrthoDB" id="2973600at2"/>
<gene>
    <name evidence="2" type="ORF">A374_18129</name>
</gene>
<feature type="signal peptide" evidence="1">
    <location>
        <begin position="1"/>
        <end position="26"/>
    </location>
</feature>
<protein>
    <submittedName>
        <fullName evidence="2">Uncharacterized protein</fullName>
    </submittedName>
</protein>
<dbReference type="RefSeq" id="WP_007203695.1">
    <property type="nucleotide sequence ID" value="NZ_AKKV01000042.1"/>
</dbReference>
<sequence length="151" mass="16733">MLKKTSVLALSGLLLTGSLLPSLTHAASSTITTKAKEQAELNKVIKQEKVSKHALDTYKKQAQAAMKTKKIHAAWKVTAVRKAVKFVVTHRNLIPIKAVRNAVEKYGGKMVKAVDTIEVYSWWGLTHAFMKVGIPEKVADMLADFIVKFFL</sequence>
<name>I8AF63_9BACL</name>
<proteinExistence type="predicted"/>
<keyword evidence="3" id="KW-1185">Reference proteome</keyword>
<feature type="chain" id="PRO_5003713446" evidence="1">
    <location>
        <begin position="27"/>
        <end position="151"/>
    </location>
</feature>
<dbReference type="AlphaFoldDB" id="I8AF63"/>